<dbReference type="EMBL" id="SPHZ02000001">
    <property type="protein sequence ID" value="KAF0932784.1"/>
    <property type="molecule type" value="Genomic_DNA"/>
</dbReference>
<protein>
    <submittedName>
        <fullName evidence="1">Uncharacterized protein</fullName>
    </submittedName>
</protein>
<name>A0A6G1F7E0_9ORYZ</name>
<dbReference type="Proteomes" id="UP000479710">
    <property type="component" value="Unassembled WGS sequence"/>
</dbReference>
<organism evidence="1 2">
    <name type="scientific">Oryza meyeriana var. granulata</name>
    <dbReference type="NCBI Taxonomy" id="110450"/>
    <lineage>
        <taxon>Eukaryota</taxon>
        <taxon>Viridiplantae</taxon>
        <taxon>Streptophyta</taxon>
        <taxon>Embryophyta</taxon>
        <taxon>Tracheophyta</taxon>
        <taxon>Spermatophyta</taxon>
        <taxon>Magnoliopsida</taxon>
        <taxon>Liliopsida</taxon>
        <taxon>Poales</taxon>
        <taxon>Poaceae</taxon>
        <taxon>BOP clade</taxon>
        <taxon>Oryzoideae</taxon>
        <taxon>Oryzeae</taxon>
        <taxon>Oryzinae</taxon>
        <taxon>Oryza</taxon>
        <taxon>Oryza meyeriana</taxon>
    </lineage>
</organism>
<gene>
    <name evidence="1" type="ORF">E2562_012120</name>
</gene>
<sequence length="123" mass="12941">MWQRPCPQHGARRCPLGGRDEVPRGEAWESVAVADGGGVIGLDLATVAQTMRMMKMTSSSTKAEKHGVSAHRSSGLCTPPPLFREACAGEGFLLGITAREDLNGEGEVMASGGALIREDSVAF</sequence>
<keyword evidence="2" id="KW-1185">Reference proteome</keyword>
<reference evidence="1 2" key="1">
    <citation type="submission" date="2019-11" db="EMBL/GenBank/DDBJ databases">
        <title>Whole genome sequence of Oryza granulata.</title>
        <authorList>
            <person name="Li W."/>
        </authorList>
    </citation>
    <scope>NUCLEOTIDE SEQUENCE [LARGE SCALE GENOMIC DNA]</scope>
    <source>
        <strain evidence="2">cv. Menghai</strain>
        <tissue evidence="1">Leaf</tissue>
    </source>
</reference>
<evidence type="ECO:0000313" key="1">
    <source>
        <dbReference type="EMBL" id="KAF0932784.1"/>
    </source>
</evidence>
<evidence type="ECO:0000313" key="2">
    <source>
        <dbReference type="Proteomes" id="UP000479710"/>
    </source>
</evidence>
<dbReference type="AlphaFoldDB" id="A0A6G1F7E0"/>
<proteinExistence type="predicted"/>
<comment type="caution">
    <text evidence="1">The sequence shown here is derived from an EMBL/GenBank/DDBJ whole genome shotgun (WGS) entry which is preliminary data.</text>
</comment>
<accession>A0A6G1F7E0</accession>